<dbReference type="Proteomes" id="UP001230908">
    <property type="component" value="Unassembled WGS sequence"/>
</dbReference>
<keyword evidence="4" id="KW-0997">Cell inner membrane</keyword>
<feature type="transmembrane region" description="Helical" evidence="9">
    <location>
        <begin position="145"/>
        <end position="169"/>
    </location>
</feature>
<feature type="domain" description="Tripartite ATP-independent periplasmic transporters DctQ component" evidence="10">
    <location>
        <begin position="42"/>
        <end position="172"/>
    </location>
</feature>
<evidence type="ECO:0000259" key="10">
    <source>
        <dbReference type="Pfam" id="PF04290"/>
    </source>
</evidence>
<evidence type="ECO:0000256" key="1">
    <source>
        <dbReference type="ARBA" id="ARBA00004429"/>
    </source>
</evidence>
<keyword evidence="2" id="KW-0813">Transport</keyword>
<gene>
    <name evidence="11" type="ORF">RB614_05070</name>
</gene>
<dbReference type="Pfam" id="PF04290">
    <property type="entry name" value="DctQ"/>
    <property type="match status" value="1"/>
</dbReference>
<keyword evidence="6 9" id="KW-1133">Transmembrane helix</keyword>
<organism evidence="11 12">
    <name type="scientific">Phytohabitans maris</name>
    <dbReference type="NCBI Taxonomy" id="3071409"/>
    <lineage>
        <taxon>Bacteria</taxon>
        <taxon>Bacillati</taxon>
        <taxon>Actinomycetota</taxon>
        <taxon>Actinomycetes</taxon>
        <taxon>Micromonosporales</taxon>
        <taxon>Micromonosporaceae</taxon>
    </lineage>
</organism>
<evidence type="ECO:0000313" key="11">
    <source>
        <dbReference type="EMBL" id="MDQ7903891.1"/>
    </source>
</evidence>
<feature type="transmembrane region" description="Helical" evidence="9">
    <location>
        <begin position="28"/>
        <end position="50"/>
    </location>
</feature>
<feature type="transmembrane region" description="Helical" evidence="9">
    <location>
        <begin position="104"/>
        <end position="125"/>
    </location>
</feature>
<evidence type="ECO:0000256" key="4">
    <source>
        <dbReference type="ARBA" id="ARBA00022519"/>
    </source>
</evidence>
<evidence type="ECO:0000256" key="5">
    <source>
        <dbReference type="ARBA" id="ARBA00022692"/>
    </source>
</evidence>
<comment type="caution">
    <text evidence="11">The sequence shown here is derived from an EMBL/GenBank/DDBJ whole genome shotgun (WGS) entry which is preliminary data.</text>
</comment>
<dbReference type="PANTHER" id="PTHR35011:SF10">
    <property type="entry name" value="TRAP TRANSPORTER SMALL PERMEASE PROTEIN"/>
    <property type="match status" value="1"/>
</dbReference>
<evidence type="ECO:0000256" key="3">
    <source>
        <dbReference type="ARBA" id="ARBA00022475"/>
    </source>
</evidence>
<evidence type="ECO:0000313" key="12">
    <source>
        <dbReference type="Proteomes" id="UP001230908"/>
    </source>
</evidence>
<comment type="similarity">
    <text evidence="8">Belongs to the TRAP transporter small permease family.</text>
</comment>
<feature type="transmembrane region" description="Helical" evidence="9">
    <location>
        <begin position="62"/>
        <end position="83"/>
    </location>
</feature>
<sequence>MPGSRAGVVSRPPDKLLLTRVVELANRAAVALCGVGIALMGLHIVVDVAARNALEHGLEDTIAFVGYLWMPVVCFLALGAVQLKGEHIYVGLMADHAGPRTRRVVEVVSDLLVAGLMAWMAVLAFRAADEAWALDERVGVNRWLVLWPVKLVVALGMSLYVLSLVATAAERVLNRTRYAKELERHDDIPDPGA</sequence>
<keyword evidence="12" id="KW-1185">Reference proteome</keyword>
<dbReference type="EMBL" id="JAVHUY010000004">
    <property type="protein sequence ID" value="MDQ7903891.1"/>
    <property type="molecule type" value="Genomic_DNA"/>
</dbReference>
<dbReference type="PANTHER" id="PTHR35011">
    <property type="entry name" value="2,3-DIKETO-L-GULONATE TRAP TRANSPORTER SMALL PERMEASE PROTEIN YIAM"/>
    <property type="match status" value="1"/>
</dbReference>
<evidence type="ECO:0000256" key="9">
    <source>
        <dbReference type="SAM" id="Phobius"/>
    </source>
</evidence>
<evidence type="ECO:0000256" key="8">
    <source>
        <dbReference type="ARBA" id="ARBA00038436"/>
    </source>
</evidence>
<proteinExistence type="inferred from homology"/>
<comment type="subcellular location">
    <subcellularLocation>
        <location evidence="1">Cell inner membrane</location>
        <topology evidence="1">Multi-pass membrane protein</topology>
    </subcellularLocation>
</comment>
<evidence type="ECO:0000256" key="6">
    <source>
        <dbReference type="ARBA" id="ARBA00022989"/>
    </source>
</evidence>
<evidence type="ECO:0000256" key="2">
    <source>
        <dbReference type="ARBA" id="ARBA00022448"/>
    </source>
</evidence>
<accession>A0ABU0ZC10</accession>
<protein>
    <submittedName>
        <fullName evidence="11">TRAP transporter small permease</fullName>
    </submittedName>
</protein>
<dbReference type="InterPro" id="IPR055348">
    <property type="entry name" value="DctQ"/>
</dbReference>
<keyword evidence="5 9" id="KW-0812">Transmembrane</keyword>
<name>A0ABU0ZC10_9ACTN</name>
<keyword evidence="3" id="KW-1003">Cell membrane</keyword>
<keyword evidence="7 9" id="KW-0472">Membrane</keyword>
<evidence type="ECO:0000256" key="7">
    <source>
        <dbReference type="ARBA" id="ARBA00023136"/>
    </source>
</evidence>
<dbReference type="RefSeq" id="WP_308711169.1">
    <property type="nucleotide sequence ID" value="NZ_JAVHUY010000004.1"/>
</dbReference>
<reference evidence="11 12" key="1">
    <citation type="submission" date="2023-08" db="EMBL/GenBank/DDBJ databases">
        <title>Phytohabitans sansha sp. nov., isolated from marine sediment.</title>
        <authorList>
            <person name="Zhao Y."/>
            <person name="Yi K."/>
        </authorList>
    </citation>
    <scope>NUCLEOTIDE SEQUENCE [LARGE SCALE GENOMIC DNA]</scope>
    <source>
        <strain evidence="11 12">ZYX-F-186</strain>
    </source>
</reference>
<dbReference type="InterPro" id="IPR007387">
    <property type="entry name" value="TRAP_DctQ"/>
</dbReference>